<comment type="similarity">
    <text evidence="1">Belongs to the protein kinase superfamily. STE Ser/Thr protein kinase family. STE20 subfamily.</text>
</comment>
<dbReference type="Gene3D" id="3.30.200.20">
    <property type="entry name" value="Phosphorylase Kinase, domain 1"/>
    <property type="match status" value="1"/>
</dbReference>
<dbReference type="PROSITE" id="PS00108">
    <property type="entry name" value="PROTEIN_KINASE_ST"/>
    <property type="match status" value="1"/>
</dbReference>
<evidence type="ECO:0000313" key="6">
    <source>
        <dbReference type="EMBL" id="HFK23044.1"/>
    </source>
</evidence>
<keyword evidence="3" id="KW-0067">ATP-binding</keyword>
<keyword evidence="4" id="KW-0812">Transmembrane</keyword>
<dbReference type="InterPro" id="IPR051931">
    <property type="entry name" value="PAK3-like"/>
</dbReference>
<protein>
    <submittedName>
        <fullName evidence="6">Serine/threonine protein kinase</fullName>
    </submittedName>
</protein>
<dbReference type="Pfam" id="PF00069">
    <property type="entry name" value="Pkinase"/>
    <property type="match status" value="1"/>
</dbReference>
<evidence type="ECO:0000256" key="1">
    <source>
        <dbReference type="ARBA" id="ARBA00008874"/>
    </source>
</evidence>
<keyword evidence="6" id="KW-0418">Kinase</keyword>
<feature type="transmembrane region" description="Helical" evidence="4">
    <location>
        <begin position="308"/>
        <end position="328"/>
    </location>
</feature>
<dbReference type="AlphaFoldDB" id="A0A7C3N7T0"/>
<dbReference type="Pfam" id="PF08308">
    <property type="entry name" value="PEGA"/>
    <property type="match status" value="3"/>
</dbReference>
<comment type="caution">
    <text evidence="6">The sequence shown here is derived from an EMBL/GenBank/DDBJ whole genome shotgun (WGS) entry which is preliminary data.</text>
</comment>
<dbReference type="InterPro" id="IPR000719">
    <property type="entry name" value="Prot_kinase_dom"/>
</dbReference>
<gene>
    <name evidence="6" type="ORF">ENS15_00105</name>
</gene>
<evidence type="ECO:0000256" key="4">
    <source>
        <dbReference type="SAM" id="Phobius"/>
    </source>
</evidence>
<dbReference type="InterPro" id="IPR013229">
    <property type="entry name" value="PEGA"/>
</dbReference>
<keyword evidence="6" id="KW-0723">Serine/threonine-protein kinase</keyword>
<dbReference type="InterPro" id="IPR008271">
    <property type="entry name" value="Ser/Thr_kinase_AS"/>
</dbReference>
<keyword evidence="4" id="KW-1133">Transmembrane helix</keyword>
<dbReference type="InterPro" id="IPR011009">
    <property type="entry name" value="Kinase-like_dom_sf"/>
</dbReference>
<organism evidence="6">
    <name type="scientific">candidate division WOR-3 bacterium</name>
    <dbReference type="NCBI Taxonomy" id="2052148"/>
    <lineage>
        <taxon>Bacteria</taxon>
        <taxon>Bacteria division WOR-3</taxon>
    </lineage>
</organism>
<proteinExistence type="inferred from homology"/>
<keyword evidence="4" id="KW-0472">Membrane</keyword>
<accession>A0A7C3N7T0</accession>
<evidence type="ECO:0000256" key="3">
    <source>
        <dbReference type="ARBA" id="ARBA00022840"/>
    </source>
</evidence>
<evidence type="ECO:0000259" key="5">
    <source>
        <dbReference type="PROSITE" id="PS50011"/>
    </source>
</evidence>
<keyword evidence="2" id="KW-0547">Nucleotide-binding</keyword>
<dbReference type="CDD" id="cd14014">
    <property type="entry name" value="STKc_PknB_like"/>
    <property type="match status" value="1"/>
</dbReference>
<name>A0A7C3N7T0_UNCW3</name>
<keyword evidence="6" id="KW-0808">Transferase</keyword>
<dbReference type="GO" id="GO:0005524">
    <property type="term" value="F:ATP binding"/>
    <property type="evidence" value="ECO:0007669"/>
    <property type="project" value="UniProtKB-KW"/>
</dbReference>
<dbReference type="PANTHER" id="PTHR45832">
    <property type="entry name" value="SERINE/THREONINE-PROTEIN KINASE SAMKA-RELATED-RELATED"/>
    <property type="match status" value="1"/>
</dbReference>
<dbReference type="Gene3D" id="1.10.510.10">
    <property type="entry name" value="Transferase(Phosphotransferase) domain 1"/>
    <property type="match status" value="1"/>
</dbReference>
<sequence>MKFDENKYILKETIATGGMATIYKGVQISLNREVVIKKLHPHLSQDANFVKRFKREASILGRLKHENIVSIIDFYEKDDDKFIVLEYIKGKSLKSLIKEKKNIPFEYTLFILKEVLKGLSYIHSQQILHRDLKPDNIMLSDDGTVKITDFGLAFGKELINVTNPGTYLGTPAYFPPEQLAGREITLASDIFSLGVTVIEMITGTNPFEGKDQFETINNILYFKKIDFDYDPDKIPPLFIEIVNSMLNRDPSKRPSSADELLEKVEKFKMDISKDELQEFIFSENITEESSKPVIKVTVKKRSRYRDTIIFIVLLILFFSIIFYQFYYFSKNQKIETVYLKEDQAEKFELYIVTEPKEIQVSINDSIVILTPQKISLEKGVYKISSLNTGFEKIDTTIDLKKNDTIFLKIEKKVEKIDYGFLNVNVIPWADLYIDEKFIDRTPLSKNVQLEVGKHIITLKHPNRKEYSKEIFIEKDKVLKIDMELEKAYGYLKIVVRPWGKVTVDDNYVGITPIGDSIKLLIGPHKIKIENPSFNPIEDEIYIKEEELLKKIYSF</sequence>
<reference evidence="6" key="1">
    <citation type="journal article" date="2020" name="mSystems">
        <title>Genome- and Community-Level Interaction Insights into Carbon Utilization and Element Cycling Functions of Hydrothermarchaeota in Hydrothermal Sediment.</title>
        <authorList>
            <person name="Zhou Z."/>
            <person name="Liu Y."/>
            <person name="Xu W."/>
            <person name="Pan J."/>
            <person name="Luo Z.H."/>
            <person name="Li M."/>
        </authorList>
    </citation>
    <scope>NUCLEOTIDE SEQUENCE [LARGE SCALE GENOMIC DNA]</scope>
    <source>
        <strain evidence="6">SpSt-464</strain>
    </source>
</reference>
<dbReference type="EMBL" id="DSTT01000001">
    <property type="protein sequence ID" value="HFK23044.1"/>
    <property type="molecule type" value="Genomic_DNA"/>
</dbReference>
<feature type="domain" description="Protein kinase" evidence="5">
    <location>
        <begin position="8"/>
        <end position="280"/>
    </location>
</feature>
<dbReference type="SUPFAM" id="SSF56112">
    <property type="entry name" value="Protein kinase-like (PK-like)"/>
    <property type="match status" value="1"/>
</dbReference>
<dbReference type="PROSITE" id="PS50011">
    <property type="entry name" value="PROTEIN_KINASE_DOM"/>
    <property type="match status" value="1"/>
</dbReference>
<dbReference type="GO" id="GO:0004674">
    <property type="term" value="F:protein serine/threonine kinase activity"/>
    <property type="evidence" value="ECO:0007669"/>
    <property type="project" value="UniProtKB-KW"/>
</dbReference>
<dbReference type="PANTHER" id="PTHR45832:SF22">
    <property type="entry name" value="SERINE_THREONINE-PROTEIN KINASE SAMKA-RELATED"/>
    <property type="match status" value="1"/>
</dbReference>
<evidence type="ECO:0000256" key="2">
    <source>
        <dbReference type="ARBA" id="ARBA00022741"/>
    </source>
</evidence>
<dbReference type="SMART" id="SM00220">
    <property type="entry name" value="S_TKc"/>
    <property type="match status" value="1"/>
</dbReference>